<keyword evidence="3" id="KW-0813">Transport</keyword>
<dbReference type="EMBL" id="MEHA01000015">
    <property type="protein sequence ID" value="ODR48955.1"/>
    <property type="molecule type" value="Genomic_DNA"/>
</dbReference>
<evidence type="ECO:0000256" key="2">
    <source>
        <dbReference type="ARBA" id="ARBA00008520"/>
    </source>
</evidence>
<feature type="signal peptide" evidence="5">
    <location>
        <begin position="1"/>
        <end position="26"/>
    </location>
</feature>
<evidence type="ECO:0008006" key="10">
    <source>
        <dbReference type="Google" id="ProtNLM"/>
    </source>
</evidence>
<dbReference type="OrthoDB" id="362670at2"/>
<evidence type="ECO:0000313" key="9">
    <source>
        <dbReference type="Proteomes" id="UP000094869"/>
    </source>
</evidence>
<comment type="subcellular location">
    <subcellularLocation>
        <location evidence="1">Cell envelope</location>
    </subcellularLocation>
</comment>
<dbReference type="AlphaFoldDB" id="A0A1E3UGI3"/>
<dbReference type="Proteomes" id="UP000094271">
    <property type="component" value="Unassembled WGS sequence"/>
</dbReference>
<evidence type="ECO:0000313" key="7">
    <source>
        <dbReference type="EMBL" id="ODR60314.1"/>
    </source>
</evidence>
<dbReference type="PANTHER" id="PTHR43649:SF31">
    <property type="entry name" value="SN-GLYCEROL-3-PHOSPHATE-BINDING PERIPLASMIC PROTEIN UGPB"/>
    <property type="match status" value="1"/>
</dbReference>
<dbReference type="PROSITE" id="PS51257">
    <property type="entry name" value="PROKAR_LIPOPROTEIN"/>
    <property type="match status" value="1"/>
</dbReference>
<dbReference type="InterPro" id="IPR006059">
    <property type="entry name" value="SBP"/>
</dbReference>
<dbReference type="SUPFAM" id="SSF53850">
    <property type="entry name" value="Periplasmic binding protein-like II"/>
    <property type="match status" value="1"/>
</dbReference>
<comment type="similarity">
    <text evidence="2">Belongs to the bacterial solute-binding protein 1 family.</text>
</comment>
<keyword evidence="9" id="KW-1185">Reference proteome</keyword>
<evidence type="ECO:0000256" key="5">
    <source>
        <dbReference type="SAM" id="SignalP"/>
    </source>
</evidence>
<gene>
    <name evidence="6" type="ORF">BEI59_19665</name>
    <name evidence="7" type="ORF">BEI63_03750</name>
</gene>
<evidence type="ECO:0000256" key="3">
    <source>
        <dbReference type="ARBA" id="ARBA00022448"/>
    </source>
</evidence>
<dbReference type="Pfam" id="PF01547">
    <property type="entry name" value="SBP_bac_1"/>
    <property type="match status" value="1"/>
</dbReference>
<dbReference type="EMBL" id="MEHD01000011">
    <property type="protein sequence ID" value="ODR60314.1"/>
    <property type="molecule type" value="Genomic_DNA"/>
</dbReference>
<sequence length="475" mass="52551">MRKKWLGILLACVLVTGTLGGCGSQAESGTENGTVKEEAAKEEAAEGENDIIHLKYTTWSAGGEQTAVKQAIASFEAQNPDIKVETEFIDNANYTAKLNTLMAAGDAPNVAQLNGYLAPEYGAKGQLLDLKPYLEEQVDFDDILPEALFEYDDKIWGMTFGVECQLVFYNRELFRQAGVEEPSTDAGNPWTWEEYVAAARKLTTDINGKHPEEAGFDTNNIAVWGTKVFDAPVFNFTLLNSNGGAFIAAEGDKLLVDSAESKEVLKALQDLIYVDKVAPKPSVTSAMPSSQQMLMDGQLGMYIGGQFEIATFAEADYGDFGVAPLPVFKKPASMIWGEPLVVYDSKDEKVNAAAVKLVLALGNPAEVSDLFITGAQMPIYKSWYSDPEKLKVWTDNPWHNEKLMSYFDSLFKTETTSREAYYVKNYDPIMAIVQPRLDKIWDGQDVNDALDGIQEEVKPEMQGYYKLVNYYSDAQ</sequence>
<dbReference type="InterPro" id="IPR050490">
    <property type="entry name" value="Bact_solute-bd_prot1"/>
</dbReference>
<dbReference type="RefSeq" id="WP_069408989.1">
    <property type="nucleotide sequence ID" value="NZ_DBFYTW010000052.1"/>
</dbReference>
<reference evidence="7 9" key="1">
    <citation type="submission" date="2016-08" db="EMBL/GenBank/DDBJ databases">
        <title>Characterization of Isolates of Eisenbergiella tayi Derived from Blood Cultures, Using Whole Genome Sequencing.</title>
        <authorList>
            <person name="Bernier A.-M."/>
            <person name="Burdz T."/>
            <person name="Wiebe D."/>
            <person name="Bernard K."/>
        </authorList>
    </citation>
    <scope>NUCLEOTIDE SEQUENCE [LARGE SCALE GENOMIC DNA]</scope>
    <source>
        <strain evidence="7 9">NML120146</strain>
    </source>
</reference>
<dbReference type="Proteomes" id="UP000094869">
    <property type="component" value="Unassembled WGS sequence"/>
</dbReference>
<dbReference type="GO" id="GO:0030313">
    <property type="term" value="C:cell envelope"/>
    <property type="evidence" value="ECO:0007669"/>
    <property type="project" value="UniProtKB-SubCell"/>
</dbReference>
<evidence type="ECO:0000313" key="6">
    <source>
        <dbReference type="EMBL" id="ODR48955.1"/>
    </source>
</evidence>
<evidence type="ECO:0000313" key="8">
    <source>
        <dbReference type="Proteomes" id="UP000094271"/>
    </source>
</evidence>
<feature type="chain" id="PRO_5009137310" description="ABC transporter substrate-binding protein YesO" evidence="5">
    <location>
        <begin position="27"/>
        <end position="475"/>
    </location>
</feature>
<protein>
    <recommendedName>
        <fullName evidence="10">ABC transporter substrate-binding protein YesO</fullName>
    </recommendedName>
</protein>
<name>A0A1E3UGI3_9FIRM</name>
<organism evidence="6 8">
    <name type="scientific">Eisenbergiella tayi</name>
    <dbReference type="NCBI Taxonomy" id="1432052"/>
    <lineage>
        <taxon>Bacteria</taxon>
        <taxon>Bacillati</taxon>
        <taxon>Bacillota</taxon>
        <taxon>Clostridia</taxon>
        <taxon>Lachnospirales</taxon>
        <taxon>Lachnospiraceae</taxon>
        <taxon>Eisenbergiella</taxon>
    </lineage>
</organism>
<dbReference type="Gene3D" id="3.40.190.10">
    <property type="entry name" value="Periplasmic binding protein-like II"/>
    <property type="match status" value="1"/>
</dbReference>
<dbReference type="PANTHER" id="PTHR43649">
    <property type="entry name" value="ARABINOSE-BINDING PROTEIN-RELATED"/>
    <property type="match status" value="1"/>
</dbReference>
<evidence type="ECO:0000256" key="1">
    <source>
        <dbReference type="ARBA" id="ARBA00004196"/>
    </source>
</evidence>
<comment type="caution">
    <text evidence="6">The sequence shown here is derived from an EMBL/GenBank/DDBJ whole genome shotgun (WGS) entry which is preliminary data.</text>
</comment>
<keyword evidence="4 5" id="KW-0732">Signal</keyword>
<evidence type="ECO:0000256" key="4">
    <source>
        <dbReference type="ARBA" id="ARBA00022729"/>
    </source>
</evidence>
<proteinExistence type="inferred from homology"/>
<accession>A0A1E3UGI3</accession>
<dbReference type="CDD" id="cd13585">
    <property type="entry name" value="PBP2_TMBP_like"/>
    <property type="match status" value="1"/>
</dbReference>
<reference evidence="6 8" key="2">
    <citation type="submission" date="2016-08" db="EMBL/GenBank/DDBJ databases">
        <authorList>
            <person name="Seilhamer J.J."/>
        </authorList>
    </citation>
    <scope>NUCLEOTIDE SEQUENCE [LARGE SCALE GENOMIC DNA]</scope>
    <source>
        <strain evidence="6 8">NML150140-1</strain>
    </source>
</reference>